<dbReference type="Proteomes" id="UP001230207">
    <property type="component" value="Unassembled WGS sequence"/>
</dbReference>
<keyword evidence="2" id="KW-0732">Signal</keyword>
<organism evidence="3 4">
    <name type="scientific">Pararhizobium capsulatum DSM 1112</name>
    <dbReference type="NCBI Taxonomy" id="1121113"/>
    <lineage>
        <taxon>Bacteria</taxon>
        <taxon>Pseudomonadati</taxon>
        <taxon>Pseudomonadota</taxon>
        <taxon>Alphaproteobacteria</taxon>
        <taxon>Hyphomicrobiales</taxon>
        <taxon>Rhizobiaceae</taxon>
        <taxon>Rhizobium/Agrobacterium group</taxon>
        <taxon>Pararhizobium</taxon>
    </lineage>
</organism>
<feature type="region of interest" description="Disordered" evidence="1">
    <location>
        <begin position="48"/>
        <end position="74"/>
    </location>
</feature>
<keyword evidence="4" id="KW-1185">Reference proteome</keyword>
<reference evidence="3 4" key="1">
    <citation type="submission" date="2023-07" db="EMBL/GenBank/DDBJ databases">
        <title>Genomic Encyclopedia of Type Strains, Phase IV (KMG-IV): sequencing the most valuable type-strain genomes for metagenomic binning, comparative biology and taxonomic classification.</title>
        <authorList>
            <person name="Goeker M."/>
        </authorList>
    </citation>
    <scope>NUCLEOTIDE SEQUENCE [LARGE SCALE GENOMIC DNA]</scope>
    <source>
        <strain evidence="3 4">DSM 1112</strain>
    </source>
</reference>
<sequence>MKKMISALGAAAIAAIVGLTSVFPASAAPIAPTRVQVTSDVDLVEHRHSDNGKSEWKRRHNNRHDHAERRHDRRHYRAEGRHNRWDDRAEWRHERRGYWHGHRGYREYRRGYRRHNDGYYYSLDVFQLFL</sequence>
<feature type="chain" id="PRO_5046706420" evidence="2">
    <location>
        <begin position="28"/>
        <end position="130"/>
    </location>
</feature>
<comment type="caution">
    <text evidence="3">The sequence shown here is derived from an EMBL/GenBank/DDBJ whole genome shotgun (WGS) entry which is preliminary data.</text>
</comment>
<evidence type="ECO:0000256" key="2">
    <source>
        <dbReference type="SAM" id="SignalP"/>
    </source>
</evidence>
<evidence type="ECO:0000313" key="4">
    <source>
        <dbReference type="Proteomes" id="UP001230207"/>
    </source>
</evidence>
<dbReference type="RefSeq" id="WP_307236352.1">
    <property type="nucleotide sequence ID" value="NZ_JAUSVF010000004.1"/>
</dbReference>
<name>A0ABU0BZG9_9HYPH</name>
<accession>A0ABU0BZG9</accession>
<evidence type="ECO:0000256" key="1">
    <source>
        <dbReference type="SAM" id="MobiDB-lite"/>
    </source>
</evidence>
<dbReference type="EMBL" id="JAUSVF010000004">
    <property type="protein sequence ID" value="MDQ0323656.1"/>
    <property type="molecule type" value="Genomic_DNA"/>
</dbReference>
<feature type="signal peptide" evidence="2">
    <location>
        <begin position="1"/>
        <end position="27"/>
    </location>
</feature>
<protein>
    <submittedName>
        <fullName evidence="3">Uncharacterized protein</fullName>
    </submittedName>
</protein>
<evidence type="ECO:0000313" key="3">
    <source>
        <dbReference type="EMBL" id="MDQ0323656.1"/>
    </source>
</evidence>
<proteinExistence type="predicted"/>
<gene>
    <name evidence="3" type="ORF">QO002_005863</name>
</gene>